<feature type="transmembrane region" description="Helical" evidence="8">
    <location>
        <begin position="119"/>
        <end position="137"/>
    </location>
</feature>
<evidence type="ECO:0000256" key="4">
    <source>
        <dbReference type="ARBA" id="ARBA00022692"/>
    </source>
</evidence>
<dbReference type="PROSITE" id="PS50263">
    <property type="entry name" value="CN_HYDROLASE"/>
    <property type="match status" value="1"/>
</dbReference>
<dbReference type="Pfam" id="PF20154">
    <property type="entry name" value="LNT_N"/>
    <property type="match status" value="1"/>
</dbReference>
<keyword evidence="2 8" id="KW-1003">Cell membrane</keyword>
<keyword evidence="4 8" id="KW-0812">Transmembrane</keyword>
<dbReference type="HAMAP" id="MF_01148">
    <property type="entry name" value="Lnt"/>
    <property type="match status" value="1"/>
</dbReference>
<dbReference type="InterPro" id="IPR003010">
    <property type="entry name" value="C-N_Hydrolase"/>
</dbReference>
<evidence type="ECO:0000256" key="8">
    <source>
        <dbReference type="HAMAP-Rule" id="MF_01148"/>
    </source>
</evidence>
<comment type="pathway">
    <text evidence="8">Protein modification; lipoprotein biosynthesis (N-acyl transfer).</text>
</comment>
<evidence type="ECO:0000256" key="1">
    <source>
        <dbReference type="ARBA" id="ARBA00004651"/>
    </source>
</evidence>
<evidence type="ECO:0000256" key="7">
    <source>
        <dbReference type="ARBA" id="ARBA00023315"/>
    </source>
</evidence>
<evidence type="ECO:0000313" key="11">
    <source>
        <dbReference type="Proteomes" id="UP000245921"/>
    </source>
</evidence>
<organism evidence="10 11">
    <name type="scientific">Oceanotoga teriensis</name>
    <dbReference type="NCBI Taxonomy" id="515440"/>
    <lineage>
        <taxon>Bacteria</taxon>
        <taxon>Thermotogati</taxon>
        <taxon>Thermotogota</taxon>
        <taxon>Thermotogae</taxon>
        <taxon>Petrotogales</taxon>
        <taxon>Petrotogaceae</taxon>
        <taxon>Oceanotoga</taxon>
    </lineage>
</organism>
<dbReference type="Pfam" id="PF00795">
    <property type="entry name" value="CN_hydrolase"/>
    <property type="match status" value="1"/>
</dbReference>
<keyword evidence="5 8" id="KW-1133">Transmembrane helix</keyword>
<proteinExistence type="inferred from homology"/>
<keyword evidence="7 8" id="KW-0012">Acyltransferase</keyword>
<comment type="function">
    <text evidence="8">Catalyzes the phospholipid dependent N-acylation of the N-terminal cysteine of apolipoprotein, the last step in lipoprotein maturation.</text>
</comment>
<evidence type="ECO:0000313" key="10">
    <source>
        <dbReference type="EMBL" id="PWJ87557.1"/>
    </source>
</evidence>
<feature type="transmembrane region" description="Helical" evidence="8">
    <location>
        <begin position="191"/>
        <end position="209"/>
    </location>
</feature>
<accession>A0AA45HHU3</accession>
<dbReference type="InterPro" id="IPR004563">
    <property type="entry name" value="Apolipo_AcylTrfase"/>
</dbReference>
<dbReference type="InterPro" id="IPR045378">
    <property type="entry name" value="LNT_N"/>
</dbReference>
<dbReference type="PANTHER" id="PTHR38686:SF1">
    <property type="entry name" value="APOLIPOPROTEIN N-ACYLTRANSFERASE"/>
    <property type="match status" value="1"/>
</dbReference>
<evidence type="ECO:0000256" key="3">
    <source>
        <dbReference type="ARBA" id="ARBA00022679"/>
    </source>
</evidence>
<gene>
    <name evidence="8" type="primary">lnt</name>
    <name evidence="10" type="ORF">C7380_12340</name>
</gene>
<dbReference type="Gene3D" id="3.60.110.10">
    <property type="entry name" value="Carbon-nitrogen hydrolase"/>
    <property type="match status" value="1"/>
</dbReference>
<sequence>MSYLLSLLSGILTGLSMPGNLFSFLVFFSLIFYLKNMADSKKTYERFLHTIIYSFSMLFTTFWWQIPVLTKNIPQVLNGYSSFIGFIGFIGMILLLVLPYLLIWLLSEMYHNRKYRKENYWSLVLFYSFAYTAAEGLKTIGDFAFTGGSLGYALYDHIGILQIASIFGYLGISFIIVFINSLIAFDKSRNWIIKIPIILSMIYVVNFSIERFLPMFNDEDSFKVTAIQMNVPQNIKYNSNKWNSYMMFSDILKETQEFDTDLVILPESAFLEDIRDTEINLALKVNISSVNKPVIMGYPRMSLDKNYNTAWLYDSEGNISDYYDKVKLVPFAEFLPYKFIFDNFNAFNLIRYYETGKEYNVFDVSNTKIGTQICFETYFPEVSNELTKNGAQFLLSITNDGWFDNNTALKQHFSQIIFRAVENRKEFLQVSNTGLTGKVDKYGRITDLYKPHEEKMDNFEVFKNDDITIYIKIRNILKIILFILALLFAII</sequence>
<dbReference type="GO" id="GO:0016410">
    <property type="term" value="F:N-acyltransferase activity"/>
    <property type="evidence" value="ECO:0007669"/>
    <property type="project" value="UniProtKB-UniRule"/>
</dbReference>
<dbReference type="GO" id="GO:0005886">
    <property type="term" value="C:plasma membrane"/>
    <property type="evidence" value="ECO:0007669"/>
    <property type="project" value="UniProtKB-SubCell"/>
</dbReference>
<feature type="transmembrane region" description="Helical" evidence="8">
    <location>
        <begin position="86"/>
        <end position="107"/>
    </location>
</feature>
<comment type="catalytic activity">
    <reaction evidence="8">
        <text>N-terminal S-1,2-diacyl-sn-glyceryl-L-cysteinyl-[lipoprotein] + a glycerophospholipid = N-acyl-S-1,2-diacyl-sn-glyceryl-L-cysteinyl-[lipoprotein] + a 2-acyl-sn-glycero-3-phospholipid + H(+)</text>
        <dbReference type="Rhea" id="RHEA:48228"/>
        <dbReference type="Rhea" id="RHEA-COMP:14681"/>
        <dbReference type="Rhea" id="RHEA-COMP:14684"/>
        <dbReference type="ChEBI" id="CHEBI:15378"/>
        <dbReference type="ChEBI" id="CHEBI:136912"/>
        <dbReference type="ChEBI" id="CHEBI:140656"/>
        <dbReference type="ChEBI" id="CHEBI:140657"/>
        <dbReference type="ChEBI" id="CHEBI:140660"/>
        <dbReference type="EC" id="2.3.1.269"/>
    </reaction>
</comment>
<evidence type="ECO:0000256" key="5">
    <source>
        <dbReference type="ARBA" id="ARBA00022989"/>
    </source>
</evidence>
<keyword evidence="6 8" id="KW-0472">Membrane</keyword>
<protein>
    <recommendedName>
        <fullName evidence="8">Apolipoprotein N-acyltransferase</fullName>
        <shortName evidence="8">ALP N-acyltransferase</shortName>
        <ecNumber evidence="8">2.3.1.269</ecNumber>
    </recommendedName>
</protein>
<dbReference type="Proteomes" id="UP000245921">
    <property type="component" value="Unassembled WGS sequence"/>
</dbReference>
<dbReference type="InterPro" id="IPR036526">
    <property type="entry name" value="C-N_Hydrolase_sf"/>
</dbReference>
<feature type="domain" description="CN hydrolase" evidence="9">
    <location>
        <begin position="227"/>
        <end position="469"/>
    </location>
</feature>
<dbReference type="AlphaFoldDB" id="A0AA45HHU3"/>
<dbReference type="SUPFAM" id="SSF56317">
    <property type="entry name" value="Carbon-nitrogen hydrolase"/>
    <property type="match status" value="1"/>
</dbReference>
<dbReference type="GO" id="GO:0042158">
    <property type="term" value="P:lipoprotein biosynthetic process"/>
    <property type="evidence" value="ECO:0007669"/>
    <property type="project" value="UniProtKB-UniRule"/>
</dbReference>
<feature type="transmembrane region" description="Helical" evidence="8">
    <location>
        <begin position="157"/>
        <end position="179"/>
    </location>
</feature>
<keyword evidence="11" id="KW-1185">Reference proteome</keyword>
<dbReference type="RefSeq" id="WP_109606265.1">
    <property type="nucleotide sequence ID" value="NZ_QGGI01000023.1"/>
</dbReference>
<evidence type="ECO:0000259" key="9">
    <source>
        <dbReference type="PROSITE" id="PS50263"/>
    </source>
</evidence>
<dbReference type="CDD" id="cd07571">
    <property type="entry name" value="ALP_N-acyl_transferase"/>
    <property type="match status" value="1"/>
</dbReference>
<dbReference type="PANTHER" id="PTHR38686">
    <property type="entry name" value="APOLIPOPROTEIN N-ACYLTRANSFERASE"/>
    <property type="match status" value="1"/>
</dbReference>
<feature type="transmembrane region" description="Helical" evidence="8">
    <location>
        <begin position="6"/>
        <end position="34"/>
    </location>
</feature>
<comment type="similarity">
    <text evidence="8">Belongs to the CN hydrolase family. Apolipoprotein N-acyltransferase subfamily.</text>
</comment>
<dbReference type="EC" id="2.3.1.269" evidence="8"/>
<feature type="transmembrane region" description="Helical" evidence="8">
    <location>
        <begin position="46"/>
        <end position="66"/>
    </location>
</feature>
<keyword evidence="3 8" id="KW-0808">Transferase</keyword>
<comment type="subcellular location">
    <subcellularLocation>
        <location evidence="1 8">Cell membrane</location>
        <topology evidence="1 8">Multi-pass membrane protein</topology>
    </subcellularLocation>
</comment>
<reference evidence="10 11" key="1">
    <citation type="submission" date="2018-05" db="EMBL/GenBank/DDBJ databases">
        <title>Genomic Encyclopedia of Type Strains, Phase IV (KMG-IV): sequencing the most valuable type-strain genomes for metagenomic binning, comparative biology and taxonomic classification.</title>
        <authorList>
            <person name="Goeker M."/>
        </authorList>
    </citation>
    <scope>NUCLEOTIDE SEQUENCE [LARGE SCALE GENOMIC DNA]</scope>
    <source>
        <strain evidence="10 11">DSM 24906</strain>
    </source>
</reference>
<name>A0AA45HHU3_9BACT</name>
<comment type="caution">
    <text evidence="10">The sequence shown here is derived from an EMBL/GenBank/DDBJ whole genome shotgun (WGS) entry which is preliminary data.</text>
</comment>
<evidence type="ECO:0000256" key="2">
    <source>
        <dbReference type="ARBA" id="ARBA00022475"/>
    </source>
</evidence>
<dbReference type="NCBIfam" id="TIGR00546">
    <property type="entry name" value="lnt"/>
    <property type="match status" value="1"/>
</dbReference>
<dbReference type="EMBL" id="QGGI01000023">
    <property type="protein sequence ID" value="PWJ87557.1"/>
    <property type="molecule type" value="Genomic_DNA"/>
</dbReference>
<evidence type="ECO:0000256" key="6">
    <source>
        <dbReference type="ARBA" id="ARBA00023136"/>
    </source>
</evidence>